<evidence type="ECO:0000313" key="2">
    <source>
        <dbReference type="EMBL" id="MFC4664288.1"/>
    </source>
</evidence>
<reference evidence="3" key="1">
    <citation type="journal article" date="2019" name="Int. J. Syst. Evol. Microbiol.">
        <title>The Global Catalogue of Microorganisms (GCM) 10K type strain sequencing project: providing services to taxonomists for standard genome sequencing and annotation.</title>
        <authorList>
            <consortium name="The Broad Institute Genomics Platform"/>
            <consortium name="The Broad Institute Genome Sequencing Center for Infectious Disease"/>
            <person name="Wu L."/>
            <person name="Ma J."/>
        </authorList>
    </citation>
    <scope>NUCLEOTIDE SEQUENCE [LARGE SCALE GENOMIC DNA]</scope>
    <source>
        <strain evidence="3">CCUG 37257</strain>
    </source>
</reference>
<feature type="compositionally biased region" description="Polar residues" evidence="1">
    <location>
        <begin position="28"/>
        <end position="38"/>
    </location>
</feature>
<gene>
    <name evidence="2" type="ORF">ACFO3P_19100</name>
</gene>
<evidence type="ECO:0000256" key="1">
    <source>
        <dbReference type="SAM" id="MobiDB-lite"/>
    </source>
</evidence>
<dbReference type="Pfam" id="PF09580">
    <property type="entry name" value="Spore_YhcN_YlaJ"/>
    <property type="match status" value="1"/>
</dbReference>
<dbReference type="InterPro" id="IPR019076">
    <property type="entry name" value="Spore_lipoprot_YhcN/YlaJ-like"/>
</dbReference>
<dbReference type="EMBL" id="JBHSFT010000048">
    <property type="protein sequence ID" value="MFC4664288.1"/>
    <property type="molecule type" value="Genomic_DNA"/>
</dbReference>
<name>A0ABV9K2X0_9BACI</name>
<evidence type="ECO:0000313" key="3">
    <source>
        <dbReference type="Proteomes" id="UP001595988"/>
    </source>
</evidence>
<comment type="caution">
    <text evidence="2">The sequence shown here is derived from an EMBL/GenBank/DDBJ whole genome shotgun (WGS) entry which is preliminary data.</text>
</comment>
<proteinExistence type="predicted"/>
<dbReference type="RefSeq" id="WP_256704750.1">
    <property type="nucleotide sequence ID" value="NZ_JBHSFT010000048.1"/>
</dbReference>
<sequence length="166" mass="19325">MFKIQYIVYAVFTMIILTGCSDTDTATEKNAGNDQSVQPIHYEENRNRTTSENDAEKQTKAPSLENFDREESAAFQKLVSEHVDAEDVRVVTGRDRVVVAVQMKKGTDQRDFEEISEEIEQILDTDKQLFIYNDVAKWEQVKDFYARDEANQMGEDMERMFENLFE</sequence>
<dbReference type="PROSITE" id="PS51257">
    <property type="entry name" value="PROKAR_LIPOPROTEIN"/>
    <property type="match status" value="1"/>
</dbReference>
<keyword evidence="2" id="KW-0449">Lipoprotein</keyword>
<dbReference type="Proteomes" id="UP001595988">
    <property type="component" value="Unassembled WGS sequence"/>
</dbReference>
<feature type="region of interest" description="Disordered" evidence="1">
    <location>
        <begin position="28"/>
        <end position="66"/>
    </location>
</feature>
<accession>A0ABV9K2X0</accession>
<feature type="compositionally biased region" description="Basic and acidic residues" evidence="1">
    <location>
        <begin position="41"/>
        <end position="59"/>
    </location>
</feature>
<keyword evidence="3" id="KW-1185">Reference proteome</keyword>
<organism evidence="2 3">
    <name type="scientific">Oceanobacillus aidingensis</name>
    <dbReference type="NCBI Taxonomy" id="645964"/>
    <lineage>
        <taxon>Bacteria</taxon>
        <taxon>Bacillati</taxon>
        <taxon>Bacillota</taxon>
        <taxon>Bacilli</taxon>
        <taxon>Bacillales</taxon>
        <taxon>Bacillaceae</taxon>
        <taxon>Oceanobacillus</taxon>
    </lineage>
</organism>
<protein>
    <submittedName>
        <fullName evidence="2">YhcN/YlaJ family sporulation lipoprotein</fullName>
    </submittedName>
</protein>